<protein>
    <submittedName>
        <fullName evidence="2">Uncharacterized protein</fullName>
    </submittedName>
</protein>
<organism evidence="2 3">
    <name type="scientific">Mycobacterium kansasii</name>
    <dbReference type="NCBI Taxonomy" id="1768"/>
    <lineage>
        <taxon>Bacteria</taxon>
        <taxon>Bacillati</taxon>
        <taxon>Actinomycetota</taxon>
        <taxon>Actinomycetes</taxon>
        <taxon>Mycobacteriales</taxon>
        <taxon>Mycobacteriaceae</taxon>
        <taxon>Mycobacterium</taxon>
    </lineage>
</organism>
<dbReference type="EMBL" id="MVBN01000016">
    <property type="protein sequence ID" value="OOK63783.1"/>
    <property type="molecule type" value="Genomic_DNA"/>
</dbReference>
<comment type="caution">
    <text evidence="2">The sequence shown here is derived from an EMBL/GenBank/DDBJ whole genome shotgun (WGS) entry which is preliminary data.</text>
</comment>
<feature type="compositionally biased region" description="Polar residues" evidence="1">
    <location>
        <begin position="19"/>
        <end position="28"/>
    </location>
</feature>
<name>A0A1V3W9X9_MYCKA</name>
<reference evidence="2 3" key="1">
    <citation type="submission" date="2017-02" db="EMBL/GenBank/DDBJ databases">
        <title>Complete genome sequences of Mycobacterium kansasii strains isolated from rhesus macaques.</title>
        <authorList>
            <person name="Panda A."/>
            <person name="Nagaraj S."/>
            <person name="Zhao X."/>
            <person name="Tettelin H."/>
            <person name="Detolla L.J."/>
        </authorList>
    </citation>
    <scope>NUCLEOTIDE SEQUENCE [LARGE SCALE GENOMIC DNA]</scope>
    <source>
        <strain evidence="2 3">11-3469</strain>
    </source>
</reference>
<evidence type="ECO:0000256" key="1">
    <source>
        <dbReference type="SAM" id="MobiDB-lite"/>
    </source>
</evidence>
<feature type="region of interest" description="Disordered" evidence="1">
    <location>
        <begin position="1"/>
        <end position="28"/>
    </location>
</feature>
<sequence length="55" mass="6093">MQVAELGERPHEDARPCSEITNPSERSSCTAWRTVIRATRNDQSTRLGGQTSASF</sequence>
<accession>A0A1V3W9X9</accession>
<dbReference type="Proteomes" id="UP000188532">
    <property type="component" value="Unassembled WGS sequence"/>
</dbReference>
<dbReference type="AlphaFoldDB" id="A0A1V3W9X9"/>
<evidence type="ECO:0000313" key="2">
    <source>
        <dbReference type="EMBL" id="OOK63783.1"/>
    </source>
</evidence>
<proteinExistence type="predicted"/>
<gene>
    <name evidence="2" type="ORF">BZL29_8427</name>
</gene>
<evidence type="ECO:0000313" key="3">
    <source>
        <dbReference type="Proteomes" id="UP000188532"/>
    </source>
</evidence>
<feature type="compositionally biased region" description="Basic and acidic residues" evidence="1">
    <location>
        <begin position="1"/>
        <end position="16"/>
    </location>
</feature>